<gene>
    <name evidence="4" type="primary">pstS</name>
    <name evidence="4" type="ORF">DOQ08_02607</name>
</gene>
<keyword evidence="1 2" id="KW-0732">Signal</keyword>
<dbReference type="InterPro" id="IPR024370">
    <property type="entry name" value="PBP_domain"/>
</dbReference>
<reference evidence="4 5" key="1">
    <citation type="submission" date="2018-08" db="EMBL/GenBank/DDBJ databases">
        <title>Whole Genome Sequence of the Moderate Halophilic Marine Bacterium Marinobacter litoralis Sw-45.</title>
        <authorList>
            <person name="Musa H."/>
        </authorList>
    </citation>
    <scope>NUCLEOTIDE SEQUENCE [LARGE SCALE GENOMIC DNA]</scope>
    <source>
        <strain evidence="4 5">Sw-45</strain>
    </source>
</reference>
<keyword evidence="5" id="KW-1185">Reference proteome</keyword>
<dbReference type="Pfam" id="PF12849">
    <property type="entry name" value="PBP_like_2"/>
    <property type="match status" value="1"/>
</dbReference>
<dbReference type="EMBL" id="QMDL01000003">
    <property type="protein sequence ID" value="RMJ03142.1"/>
    <property type="molecule type" value="Genomic_DNA"/>
</dbReference>
<feature type="domain" description="PBP" evidence="3">
    <location>
        <begin position="23"/>
        <end position="308"/>
    </location>
</feature>
<feature type="signal peptide" evidence="2">
    <location>
        <begin position="1"/>
        <end position="25"/>
    </location>
</feature>
<proteinExistence type="predicted"/>
<dbReference type="AlphaFoldDB" id="A0A3M2RCY0"/>
<dbReference type="SUPFAM" id="SSF53850">
    <property type="entry name" value="Periplasmic binding protein-like II"/>
    <property type="match status" value="1"/>
</dbReference>
<dbReference type="PANTHER" id="PTHR30570:SF1">
    <property type="entry name" value="PHOSPHATE-BINDING PROTEIN PSTS"/>
    <property type="match status" value="1"/>
</dbReference>
<evidence type="ECO:0000256" key="1">
    <source>
        <dbReference type="ARBA" id="ARBA00022729"/>
    </source>
</evidence>
<sequence length="348" mass="37582">MKLKTALTSVALAGSLAAVSVPAMARDTVNIVGSSTVYPFATVVAERFGRNTDFPTPKLESTGSGGGLKLFCAGIGTQHPDITNASRRMKKSEFEMCQDNGVKDITEVKIGADGIVIANSKEAEPMDLSLRQVFLALAKEVPDPKGGDKLVANPYQKWSDIDSSLPNKEISVMGPPPTSGTRDAFVEIAMEGGCKTFDFIKAMGKKEMRSVCHSMREDGLFVEAGENDNLIVQRLAQDKDTLGIFGYSFLMENASQIQPATINGVEPTPDSIADEDYPVARSLFFYIKSAHVSVIPGIKEYAEAFTSESAWGDNGYLVDVGLIPNPRNVRMEVAKKVRNLTPMTGNEL</sequence>
<name>A0A3M2RCY0_9GAMM</name>
<evidence type="ECO:0000259" key="3">
    <source>
        <dbReference type="Pfam" id="PF12849"/>
    </source>
</evidence>
<dbReference type="PANTHER" id="PTHR30570">
    <property type="entry name" value="PERIPLASMIC PHOSPHATE BINDING COMPONENT OF PHOSPHATE ABC TRANSPORTER"/>
    <property type="match status" value="1"/>
</dbReference>
<dbReference type="InterPro" id="IPR050811">
    <property type="entry name" value="Phosphate_ABC_transporter"/>
</dbReference>
<feature type="chain" id="PRO_5017998735" evidence="2">
    <location>
        <begin position="26"/>
        <end position="348"/>
    </location>
</feature>
<dbReference type="Proteomes" id="UP000265903">
    <property type="component" value="Unassembled WGS sequence"/>
</dbReference>
<accession>A0A3M2RCY0</accession>
<comment type="caution">
    <text evidence="4">The sequence shown here is derived from an EMBL/GenBank/DDBJ whole genome shotgun (WGS) entry which is preliminary data.</text>
</comment>
<organism evidence="4 5">
    <name type="scientific">Marinobacter litoralis</name>
    <dbReference type="NCBI Taxonomy" id="187981"/>
    <lineage>
        <taxon>Bacteria</taxon>
        <taxon>Pseudomonadati</taxon>
        <taxon>Pseudomonadota</taxon>
        <taxon>Gammaproteobacteria</taxon>
        <taxon>Pseudomonadales</taxon>
        <taxon>Marinobacteraceae</taxon>
        <taxon>Marinobacter</taxon>
    </lineage>
</organism>
<dbReference type="Gene3D" id="3.40.190.10">
    <property type="entry name" value="Periplasmic binding protein-like II"/>
    <property type="match status" value="2"/>
</dbReference>
<evidence type="ECO:0000313" key="5">
    <source>
        <dbReference type="Proteomes" id="UP000265903"/>
    </source>
</evidence>
<evidence type="ECO:0000313" key="4">
    <source>
        <dbReference type="EMBL" id="RMJ03142.1"/>
    </source>
</evidence>
<protein>
    <submittedName>
        <fullName evidence="4">Phosphate-binding protein PstS</fullName>
    </submittedName>
</protein>
<evidence type="ECO:0000256" key="2">
    <source>
        <dbReference type="SAM" id="SignalP"/>
    </source>
</evidence>